<evidence type="ECO:0000259" key="2">
    <source>
        <dbReference type="PROSITE" id="PS50222"/>
    </source>
</evidence>
<dbReference type="Proteomes" id="UP000011518">
    <property type="component" value="Unassembled WGS sequence"/>
</dbReference>
<protein>
    <submittedName>
        <fullName evidence="3">Protein S100-A7</fullName>
    </submittedName>
</protein>
<dbReference type="GO" id="GO:0048306">
    <property type="term" value="F:calcium-dependent protein binding"/>
    <property type="evidence" value="ECO:0007669"/>
    <property type="project" value="TreeGrafter"/>
</dbReference>
<dbReference type="InterPro" id="IPR013787">
    <property type="entry name" value="S100_Ca-bd_sub"/>
</dbReference>
<evidence type="ECO:0000313" key="3">
    <source>
        <dbReference type="EMBL" id="ELW47337.1"/>
    </source>
</evidence>
<dbReference type="AlphaFoldDB" id="L9JED1"/>
<dbReference type="PANTHER" id="PTHR11639">
    <property type="entry name" value="S100 CALCIUM-BINDING PROTEIN"/>
    <property type="match status" value="1"/>
</dbReference>
<dbReference type="InterPro" id="IPR001751">
    <property type="entry name" value="S100/CaBP7/8-like_CS"/>
</dbReference>
<feature type="domain" description="EF-hand" evidence="2">
    <location>
        <begin position="50"/>
        <end position="85"/>
    </location>
</feature>
<dbReference type="GO" id="GO:0005509">
    <property type="term" value="F:calcium ion binding"/>
    <property type="evidence" value="ECO:0007669"/>
    <property type="project" value="InterPro"/>
</dbReference>
<reference evidence="4" key="2">
    <citation type="journal article" date="2013" name="Nat. Commun.">
        <title>Genome of the Chinese tree shrew.</title>
        <authorList>
            <person name="Fan Y."/>
            <person name="Huang Z.Y."/>
            <person name="Cao C.C."/>
            <person name="Chen C.S."/>
            <person name="Chen Y.X."/>
            <person name="Fan D.D."/>
            <person name="He J."/>
            <person name="Hou H.L."/>
            <person name="Hu L."/>
            <person name="Hu X.T."/>
            <person name="Jiang X.T."/>
            <person name="Lai R."/>
            <person name="Lang Y.S."/>
            <person name="Liang B."/>
            <person name="Liao S.G."/>
            <person name="Mu D."/>
            <person name="Ma Y.Y."/>
            <person name="Niu Y.Y."/>
            <person name="Sun X.Q."/>
            <person name="Xia J.Q."/>
            <person name="Xiao J."/>
            <person name="Xiong Z.Q."/>
            <person name="Xu L."/>
            <person name="Yang L."/>
            <person name="Zhang Y."/>
            <person name="Zhao W."/>
            <person name="Zhao X.D."/>
            <person name="Zheng Y.T."/>
            <person name="Zhou J.M."/>
            <person name="Zhu Y.B."/>
            <person name="Zhang G.J."/>
            <person name="Wang J."/>
            <person name="Yao Y.G."/>
        </authorList>
    </citation>
    <scope>NUCLEOTIDE SEQUENCE [LARGE SCALE GENOMIC DNA]</scope>
</reference>
<name>L9JED1_TUPCH</name>
<dbReference type="InterPro" id="IPR002048">
    <property type="entry name" value="EF_hand_dom"/>
</dbReference>
<dbReference type="SUPFAM" id="SSF47473">
    <property type="entry name" value="EF-hand"/>
    <property type="match status" value="1"/>
</dbReference>
<proteinExistence type="inferred from homology"/>
<dbReference type="PROSITE" id="PS00303">
    <property type="entry name" value="S100_CABP"/>
    <property type="match status" value="1"/>
</dbReference>
<organism evidence="3 4">
    <name type="scientific">Tupaia chinensis</name>
    <name type="common">Chinese tree shrew</name>
    <name type="synonym">Tupaia belangeri chinensis</name>
    <dbReference type="NCBI Taxonomy" id="246437"/>
    <lineage>
        <taxon>Eukaryota</taxon>
        <taxon>Metazoa</taxon>
        <taxon>Chordata</taxon>
        <taxon>Craniata</taxon>
        <taxon>Vertebrata</taxon>
        <taxon>Euteleostomi</taxon>
        <taxon>Mammalia</taxon>
        <taxon>Eutheria</taxon>
        <taxon>Euarchontoglires</taxon>
        <taxon>Scandentia</taxon>
        <taxon>Tupaiidae</taxon>
        <taxon>Tupaia</taxon>
    </lineage>
</organism>
<dbReference type="PROSITE" id="PS50222">
    <property type="entry name" value="EF_HAND_2"/>
    <property type="match status" value="1"/>
</dbReference>
<dbReference type="GO" id="GO:0005737">
    <property type="term" value="C:cytoplasm"/>
    <property type="evidence" value="ECO:0007669"/>
    <property type="project" value="TreeGrafter"/>
</dbReference>
<accession>L9JED1</accession>
<evidence type="ECO:0000256" key="1">
    <source>
        <dbReference type="ARBA" id="ARBA00007323"/>
    </source>
</evidence>
<dbReference type="Gene3D" id="1.10.238.10">
    <property type="entry name" value="EF-hand"/>
    <property type="match status" value="1"/>
</dbReference>
<dbReference type="EMBL" id="KB321128">
    <property type="protein sequence ID" value="ELW47337.1"/>
    <property type="molecule type" value="Genomic_DNA"/>
</dbReference>
<comment type="similarity">
    <text evidence="1">Belongs to the S-100 family.</text>
</comment>
<reference evidence="4" key="1">
    <citation type="submission" date="2012-07" db="EMBL/GenBank/DDBJ databases">
        <title>Genome of the Chinese tree shrew, a rising model animal genetically related to primates.</title>
        <authorList>
            <person name="Zhang G."/>
            <person name="Fan Y."/>
            <person name="Yao Y."/>
            <person name="Huang Z."/>
        </authorList>
    </citation>
    <scope>NUCLEOTIDE SEQUENCE [LARGE SCALE GENOMIC DNA]</scope>
</reference>
<keyword evidence="4" id="KW-1185">Reference proteome</keyword>
<dbReference type="GO" id="GO:0043542">
    <property type="term" value="P:endothelial cell migration"/>
    <property type="evidence" value="ECO:0007669"/>
    <property type="project" value="TreeGrafter"/>
</dbReference>
<dbReference type="InterPro" id="IPR011992">
    <property type="entry name" value="EF-hand-dom_pair"/>
</dbReference>
<evidence type="ECO:0000313" key="4">
    <source>
        <dbReference type="Proteomes" id="UP000011518"/>
    </source>
</evidence>
<dbReference type="InParanoid" id="L9JED1"/>
<sequence length="96" mass="11052">MSSTEAEKMLLGLLNLYHKYTQDSDAMNKPALLKMMTENFPTFLMACERKSPNFFEKFFKKKDANHDEKINFSEFLSSVAAIATDLHNQSHGQIPF</sequence>
<dbReference type="SMART" id="SM01394">
    <property type="entry name" value="S_100"/>
    <property type="match status" value="1"/>
</dbReference>
<gene>
    <name evidence="3" type="ORF">TREES_T100021920</name>
</gene>
<dbReference type="GO" id="GO:0070062">
    <property type="term" value="C:extracellular exosome"/>
    <property type="evidence" value="ECO:0007669"/>
    <property type="project" value="TreeGrafter"/>
</dbReference>
<dbReference type="PANTHER" id="PTHR11639:SF67">
    <property type="entry name" value="PROTEIN S100-A7-LIKE 2"/>
    <property type="match status" value="1"/>
</dbReference>